<keyword evidence="5" id="KW-1185">Reference proteome</keyword>
<keyword evidence="2" id="KW-1134">Transmembrane beta strand</keyword>
<comment type="subcellular location">
    <subcellularLocation>
        <location evidence="2">Cell membrane</location>
        <topology evidence="2">Lipid-anchor</topology>
    </subcellularLocation>
</comment>
<comment type="caution">
    <text evidence="4">The sequence shown here is derived from an EMBL/GenBank/DDBJ whole genome shotgun (WGS) entry which is preliminary data.</text>
</comment>
<keyword evidence="2" id="KW-0732">Signal</keyword>
<keyword evidence="2" id="KW-0449">Lipoprotein</keyword>
<dbReference type="PANTHER" id="PTHR30203:SF25">
    <property type="entry name" value="OUTER MEMBRANE PROTEIN-RELATED"/>
    <property type="match status" value="1"/>
</dbReference>
<dbReference type="Proteomes" id="UP001427805">
    <property type="component" value="Unassembled WGS sequence"/>
</dbReference>
<evidence type="ECO:0000313" key="5">
    <source>
        <dbReference type="Proteomes" id="UP001427805"/>
    </source>
</evidence>
<name>A0ABV0B7Y7_9SPHN</name>
<keyword evidence="3" id="KW-0175">Coiled coil</keyword>
<protein>
    <submittedName>
        <fullName evidence="4">Efflux transporter outer membrane subunit</fullName>
    </submittedName>
</protein>
<dbReference type="Gene3D" id="1.20.1600.10">
    <property type="entry name" value="Outer membrane efflux proteins (OEP)"/>
    <property type="match status" value="1"/>
</dbReference>
<dbReference type="InterPro" id="IPR010131">
    <property type="entry name" value="MdtP/NodT-like"/>
</dbReference>
<evidence type="ECO:0000256" key="2">
    <source>
        <dbReference type="RuleBase" id="RU362097"/>
    </source>
</evidence>
<organism evidence="4 5">
    <name type="scientific">Sphingomonas rustica</name>
    <dbReference type="NCBI Taxonomy" id="3103142"/>
    <lineage>
        <taxon>Bacteria</taxon>
        <taxon>Pseudomonadati</taxon>
        <taxon>Pseudomonadota</taxon>
        <taxon>Alphaproteobacteria</taxon>
        <taxon>Sphingomonadales</taxon>
        <taxon>Sphingomonadaceae</taxon>
        <taxon>Sphingomonas</taxon>
    </lineage>
</organism>
<comment type="similarity">
    <text evidence="1 2">Belongs to the outer membrane factor (OMF) (TC 1.B.17) family.</text>
</comment>
<keyword evidence="2" id="KW-0812">Transmembrane</keyword>
<dbReference type="InterPro" id="IPR003423">
    <property type="entry name" value="OMP_efflux"/>
</dbReference>
<dbReference type="PANTHER" id="PTHR30203">
    <property type="entry name" value="OUTER MEMBRANE CATION EFFLUX PROTEIN"/>
    <property type="match status" value="1"/>
</dbReference>
<feature type="coiled-coil region" evidence="3">
    <location>
        <begin position="389"/>
        <end position="447"/>
    </location>
</feature>
<accession>A0ABV0B7Y7</accession>
<evidence type="ECO:0000313" key="4">
    <source>
        <dbReference type="EMBL" id="MEN3747118.1"/>
    </source>
</evidence>
<dbReference type="SUPFAM" id="SSF56954">
    <property type="entry name" value="Outer membrane efflux proteins (OEP)"/>
    <property type="match status" value="1"/>
</dbReference>
<sequence>MINRPIALLLMSALPLAACSVGPDYRPKAAAELGVPDRYSVPNPAAGAREDLGRWWDRFDDPLLTRYVEQGRTANLDVALATTRLRQARESLVQSRAQLLPQLSGSAGYSRNLTIAGQNFNVGGQNDNFSAGADASYQVDLFGGIRRGVQASQADLEATGYSLANVLISVQAEIARNYVLARLAQLQLANARASLAIQDDNLEIAGFRVQAGLVSSLDAEQARASRAQTAATIPTIEASYNGFVSRLGVLLGQAPGALKAEMEAVKPIPKGPESVATGIPAETLRQRPDVRAAERGLAAATARIGVAQAQLYPALSIGGSLSSGGGVLQNVFDAISGRLFAGLTQVIFDGGRLRSQVRANEAAAEGAFVTYRQTILTSLEDVENAIVSLDAAKQRARQFAIALEAANNSALLARLQYRSGLTDFTTLNTTEAQLLSARNGLAQAQADQSTALIQLYLALGGGWDATSIPELGNDNG</sequence>
<dbReference type="RefSeq" id="WP_346246378.1">
    <property type="nucleotide sequence ID" value="NZ_JBDIZK010000004.1"/>
</dbReference>
<keyword evidence="2" id="KW-0564">Palmitate</keyword>
<dbReference type="NCBIfam" id="TIGR01845">
    <property type="entry name" value="outer_NodT"/>
    <property type="match status" value="1"/>
</dbReference>
<dbReference type="Gene3D" id="2.20.200.10">
    <property type="entry name" value="Outer membrane efflux proteins (OEP)"/>
    <property type="match status" value="1"/>
</dbReference>
<feature type="chain" id="PRO_5045001928" evidence="2">
    <location>
        <begin position="18"/>
        <end position="476"/>
    </location>
</feature>
<feature type="signal peptide" evidence="2">
    <location>
        <begin position="1"/>
        <end position="17"/>
    </location>
</feature>
<evidence type="ECO:0000256" key="3">
    <source>
        <dbReference type="SAM" id="Coils"/>
    </source>
</evidence>
<dbReference type="EMBL" id="JBDIZK010000004">
    <property type="protein sequence ID" value="MEN3747118.1"/>
    <property type="molecule type" value="Genomic_DNA"/>
</dbReference>
<evidence type="ECO:0000256" key="1">
    <source>
        <dbReference type="ARBA" id="ARBA00007613"/>
    </source>
</evidence>
<dbReference type="Pfam" id="PF02321">
    <property type="entry name" value="OEP"/>
    <property type="match status" value="2"/>
</dbReference>
<gene>
    <name evidence="4" type="ORF">TPR58_08060</name>
</gene>
<proteinExistence type="inferred from homology"/>
<reference evidence="4 5" key="1">
    <citation type="submission" date="2024-05" db="EMBL/GenBank/DDBJ databases">
        <title>Sphingomonas sp. HF-S3 16S ribosomal RNA gene Genome sequencing and assembly.</title>
        <authorList>
            <person name="Lee H."/>
        </authorList>
    </citation>
    <scope>NUCLEOTIDE SEQUENCE [LARGE SCALE GENOMIC DNA]</scope>
    <source>
        <strain evidence="4 5">HF-S3</strain>
    </source>
</reference>
<keyword evidence="2" id="KW-0472">Membrane</keyword>